<keyword evidence="1" id="KW-1133">Transmembrane helix</keyword>
<accession>A0ABS6JSL7</accession>
<protein>
    <submittedName>
        <fullName evidence="2">Uncharacterized protein</fullName>
    </submittedName>
</protein>
<dbReference type="EMBL" id="JAHQCR010000032">
    <property type="protein sequence ID" value="MBU9721237.1"/>
    <property type="molecule type" value="Genomic_DNA"/>
</dbReference>
<organism evidence="2 3">
    <name type="scientific">Evansella alkalicola</name>
    <dbReference type="NCBI Taxonomy" id="745819"/>
    <lineage>
        <taxon>Bacteria</taxon>
        <taxon>Bacillati</taxon>
        <taxon>Bacillota</taxon>
        <taxon>Bacilli</taxon>
        <taxon>Bacillales</taxon>
        <taxon>Bacillaceae</taxon>
        <taxon>Evansella</taxon>
    </lineage>
</organism>
<feature type="transmembrane region" description="Helical" evidence="1">
    <location>
        <begin position="7"/>
        <end position="29"/>
    </location>
</feature>
<dbReference type="Proteomes" id="UP000790580">
    <property type="component" value="Unassembled WGS sequence"/>
</dbReference>
<evidence type="ECO:0000256" key="1">
    <source>
        <dbReference type="SAM" id="Phobius"/>
    </source>
</evidence>
<feature type="transmembrane region" description="Helical" evidence="1">
    <location>
        <begin position="78"/>
        <end position="104"/>
    </location>
</feature>
<keyword evidence="1" id="KW-0472">Membrane</keyword>
<sequence>MKAKIVFFLLTMVVLHGLVLFISSTIPLYHWTDLATTISIVAFGIIFFFSLQGDAASWQVDMEEKTFNDSSHTFKHEALGIIFNPILLGSGIYLLVSFSFPYFFH</sequence>
<gene>
    <name evidence="2" type="ORF">KS407_07215</name>
</gene>
<keyword evidence="1" id="KW-0812">Transmembrane</keyword>
<reference evidence="2 3" key="1">
    <citation type="submission" date="2021-06" db="EMBL/GenBank/DDBJ databases">
        <title>Bacillus sp. RD4P76, an endophyte from a halophyte.</title>
        <authorList>
            <person name="Sun J.-Q."/>
        </authorList>
    </citation>
    <scope>NUCLEOTIDE SEQUENCE [LARGE SCALE GENOMIC DNA]</scope>
    <source>
        <strain evidence="2 3">JCM 17098</strain>
    </source>
</reference>
<name>A0ABS6JSL7_9BACI</name>
<proteinExistence type="predicted"/>
<comment type="caution">
    <text evidence="2">The sequence shown here is derived from an EMBL/GenBank/DDBJ whole genome shotgun (WGS) entry which is preliminary data.</text>
</comment>
<evidence type="ECO:0000313" key="3">
    <source>
        <dbReference type="Proteomes" id="UP000790580"/>
    </source>
</evidence>
<evidence type="ECO:0000313" key="2">
    <source>
        <dbReference type="EMBL" id="MBU9721237.1"/>
    </source>
</evidence>
<dbReference type="RefSeq" id="WP_088073423.1">
    <property type="nucleotide sequence ID" value="NZ_JAHQCR010000032.1"/>
</dbReference>
<keyword evidence="3" id="KW-1185">Reference proteome</keyword>
<feature type="transmembrane region" description="Helical" evidence="1">
    <location>
        <begin position="35"/>
        <end position="57"/>
    </location>
</feature>